<feature type="repeat" description="ANK" evidence="3">
    <location>
        <begin position="214"/>
        <end position="246"/>
    </location>
</feature>
<feature type="repeat" description="ANK" evidence="3">
    <location>
        <begin position="18"/>
        <end position="50"/>
    </location>
</feature>
<evidence type="ECO:0000256" key="1">
    <source>
        <dbReference type="ARBA" id="ARBA00022737"/>
    </source>
</evidence>
<gene>
    <name evidence="4" type="ORF">FNAPI_11741</name>
</gene>
<evidence type="ECO:0000313" key="4">
    <source>
        <dbReference type="EMBL" id="KAF5536480.1"/>
    </source>
</evidence>
<dbReference type="PROSITE" id="PS50297">
    <property type="entry name" value="ANK_REP_REGION"/>
    <property type="match status" value="4"/>
</dbReference>
<keyword evidence="5" id="KW-1185">Reference proteome</keyword>
<evidence type="ECO:0000313" key="5">
    <source>
        <dbReference type="Proteomes" id="UP000574317"/>
    </source>
</evidence>
<dbReference type="Gene3D" id="1.25.40.20">
    <property type="entry name" value="Ankyrin repeat-containing domain"/>
    <property type="match status" value="2"/>
</dbReference>
<dbReference type="PANTHER" id="PTHR24198:SF165">
    <property type="entry name" value="ANKYRIN REPEAT-CONTAINING PROTEIN-RELATED"/>
    <property type="match status" value="1"/>
</dbReference>
<dbReference type="PROSITE" id="PS50088">
    <property type="entry name" value="ANK_REPEAT"/>
    <property type="match status" value="4"/>
</dbReference>
<dbReference type="SMART" id="SM00248">
    <property type="entry name" value="ANK"/>
    <property type="match status" value="4"/>
</dbReference>
<accession>A0A8H5IIJ0</accession>
<dbReference type="InterPro" id="IPR036770">
    <property type="entry name" value="Ankyrin_rpt-contain_sf"/>
</dbReference>
<sequence length="269" mass="29161">MAAILLDWKADTEIKDEAGWTPLHVSSLYGTDTIADRLLEREANPNAQPSDVLTPLHTAVDFGNRDVIKDIIKHGAQIINEEALSSSRIPAVGSRSGSQASRRDRCTQPTILPCKQAMIQPWLLFHCSNEAPIRALPPLTAGHRCYHGADITIPVERDGHRNTPVLRAAACHRPSKEKTAAGISLAHIAALHGHSDSLRLVLEYGTDANAADIEGRTPLHLAARHSHPECISLLQVHGADANGKANDRTTPLSCMKPQATQMRTLSGCY</sequence>
<keyword evidence="2 3" id="KW-0040">ANK repeat</keyword>
<name>A0A8H5IIJ0_9HYPO</name>
<keyword evidence="1" id="KW-0677">Repeat</keyword>
<protein>
    <submittedName>
        <fullName evidence="4">Pfs NACHT ankyrin domain-containing protein</fullName>
    </submittedName>
</protein>
<dbReference type="InterPro" id="IPR002110">
    <property type="entry name" value="Ankyrin_rpt"/>
</dbReference>
<dbReference type="AlphaFoldDB" id="A0A8H5IIJ0"/>
<dbReference type="EMBL" id="JAAOAO010000564">
    <property type="protein sequence ID" value="KAF5536480.1"/>
    <property type="molecule type" value="Genomic_DNA"/>
</dbReference>
<evidence type="ECO:0000256" key="2">
    <source>
        <dbReference type="ARBA" id="ARBA00023043"/>
    </source>
</evidence>
<reference evidence="4 5" key="1">
    <citation type="submission" date="2020-05" db="EMBL/GenBank/DDBJ databases">
        <title>Identification and distribution of gene clusters putatively required for synthesis of sphingolipid metabolism inhibitors in phylogenetically diverse species of the filamentous fungus Fusarium.</title>
        <authorList>
            <person name="Kim H.-S."/>
            <person name="Busman M."/>
            <person name="Brown D.W."/>
            <person name="Divon H."/>
            <person name="Uhlig S."/>
            <person name="Proctor R.H."/>
        </authorList>
    </citation>
    <scope>NUCLEOTIDE SEQUENCE [LARGE SCALE GENOMIC DNA]</scope>
    <source>
        <strain evidence="4 5">NRRL 25196</strain>
    </source>
</reference>
<feature type="repeat" description="ANK" evidence="3">
    <location>
        <begin position="51"/>
        <end position="83"/>
    </location>
</feature>
<proteinExistence type="predicted"/>
<feature type="repeat" description="ANK" evidence="3">
    <location>
        <begin position="181"/>
        <end position="213"/>
    </location>
</feature>
<dbReference type="Pfam" id="PF12796">
    <property type="entry name" value="Ank_2"/>
    <property type="match status" value="2"/>
</dbReference>
<comment type="caution">
    <text evidence="4">The sequence shown here is derived from an EMBL/GenBank/DDBJ whole genome shotgun (WGS) entry which is preliminary data.</text>
</comment>
<dbReference type="Proteomes" id="UP000574317">
    <property type="component" value="Unassembled WGS sequence"/>
</dbReference>
<dbReference type="PANTHER" id="PTHR24198">
    <property type="entry name" value="ANKYRIN REPEAT AND PROTEIN KINASE DOMAIN-CONTAINING PROTEIN"/>
    <property type="match status" value="1"/>
</dbReference>
<evidence type="ECO:0000256" key="3">
    <source>
        <dbReference type="PROSITE-ProRule" id="PRU00023"/>
    </source>
</evidence>
<dbReference type="SUPFAM" id="SSF48403">
    <property type="entry name" value="Ankyrin repeat"/>
    <property type="match status" value="1"/>
</dbReference>
<organism evidence="4 5">
    <name type="scientific">Fusarium napiforme</name>
    <dbReference type="NCBI Taxonomy" id="42672"/>
    <lineage>
        <taxon>Eukaryota</taxon>
        <taxon>Fungi</taxon>
        <taxon>Dikarya</taxon>
        <taxon>Ascomycota</taxon>
        <taxon>Pezizomycotina</taxon>
        <taxon>Sordariomycetes</taxon>
        <taxon>Hypocreomycetidae</taxon>
        <taxon>Hypocreales</taxon>
        <taxon>Nectriaceae</taxon>
        <taxon>Fusarium</taxon>
        <taxon>Fusarium fujikuroi species complex</taxon>
    </lineage>
</organism>